<accession>A0A1Y1Z555</accession>
<dbReference type="OrthoDB" id="10044187at2759"/>
<evidence type="ECO:0000256" key="1">
    <source>
        <dbReference type="SAM" id="MobiDB-lite"/>
    </source>
</evidence>
<feature type="region of interest" description="Disordered" evidence="1">
    <location>
        <begin position="1"/>
        <end position="24"/>
    </location>
</feature>
<dbReference type="AlphaFoldDB" id="A0A1Y1Z555"/>
<name>A0A1Y1Z555_9FUNG</name>
<dbReference type="InParanoid" id="A0A1Y1Z555"/>
<sequence>MTNLNMEARKKPHSQTPRMLKLRTYDPSPSGTLLSSVQNEVPVIQLQGDNVESAAANLNHIFASKKPVSEVGYPLGGTSTYNANKAKSRKVGISFANTTQALCKDASMYLYKTNERIHLKLPHIVREKRELRSIVEAINIADSDLRDGAVALDALRSMENMKSTIDLAQRTIELMEHINETSPR</sequence>
<comment type="caution">
    <text evidence="2">The sequence shown here is derived from an EMBL/GenBank/DDBJ whole genome shotgun (WGS) entry which is preliminary data.</text>
</comment>
<organism evidence="2 3">
    <name type="scientific">Basidiobolus meristosporus CBS 931.73</name>
    <dbReference type="NCBI Taxonomy" id="1314790"/>
    <lineage>
        <taxon>Eukaryota</taxon>
        <taxon>Fungi</taxon>
        <taxon>Fungi incertae sedis</taxon>
        <taxon>Zoopagomycota</taxon>
        <taxon>Entomophthoromycotina</taxon>
        <taxon>Basidiobolomycetes</taxon>
        <taxon>Basidiobolales</taxon>
        <taxon>Basidiobolaceae</taxon>
        <taxon>Basidiobolus</taxon>
    </lineage>
</organism>
<protein>
    <submittedName>
        <fullName evidence="2">Uncharacterized protein</fullName>
    </submittedName>
</protein>
<evidence type="ECO:0000313" key="3">
    <source>
        <dbReference type="Proteomes" id="UP000193498"/>
    </source>
</evidence>
<proteinExistence type="predicted"/>
<evidence type="ECO:0000313" key="2">
    <source>
        <dbReference type="EMBL" id="ORY05346.1"/>
    </source>
</evidence>
<gene>
    <name evidence="2" type="ORF">K493DRAFT_345106</name>
</gene>
<keyword evidence="3" id="KW-1185">Reference proteome</keyword>
<reference evidence="2 3" key="1">
    <citation type="submission" date="2016-07" db="EMBL/GenBank/DDBJ databases">
        <title>Pervasive Adenine N6-methylation of Active Genes in Fungi.</title>
        <authorList>
            <consortium name="DOE Joint Genome Institute"/>
            <person name="Mondo S.J."/>
            <person name="Dannebaum R.O."/>
            <person name="Kuo R.C."/>
            <person name="Labutti K."/>
            <person name="Haridas S."/>
            <person name="Kuo A."/>
            <person name="Salamov A."/>
            <person name="Ahrendt S.R."/>
            <person name="Lipzen A."/>
            <person name="Sullivan W."/>
            <person name="Andreopoulos W.B."/>
            <person name="Clum A."/>
            <person name="Lindquist E."/>
            <person name="Daum C."/>
            <person name="Ramamoorthy G.K."/>
            <person name="Gryganskyi A."/>
            <person name="Culley D."/>
            <person name="Magnuson J.K."/>
            <person name="James T.Y."/>
            <person name="O'Malley M.A."/>
            <person name="Stajich J.E."/>
            <person name="Spatafora J.W."/>
            <person name="Visel A."/>
            <person name="Grigoriev I.V."/>
        </authorList>
    </citation>
    <scope>NUCLEOTIDE SEQUENCE [LARGE SCALE GENOMIC DNA]</scope>
    <source>
        <strain evidence="2 3">CBS 931.73</strain>
    </source>
</reference>
<dbReference type="Proteomes" id="UP000193498">
    <property type="component" value="Unassembled WGS sequence"/>
</dbReference>
<dbReference type="EMBL" id="MCFE01000026">
    <property type="protein sequence ID" value="ORY05346.1"/>
    <property type="molecule type" value="Genomic_DNA"/>
</dbReference>